<feature type="domain" description="Homeobox" evidence="10">
    <location>
        <begin position="344"/>
        <end position="413"/>
    </location>
</feature>
<dbReference type="Gene3D" id="1.10.260.40">
    <property type="entry name" value="lambda repressor-like DNA-binding domains"/>
    <property type="match status" value="1"/>
</dbReference>
<dbReference type="SUPFAM" id="SSF47413">
    <property type="entry name" value="lambda repressor-like DNA-binding domains"/>
    <property type="match status" value="1"/>
</dbReference>
<feature type="DNA-binding region" description="Homeobox" evidence="7">
    <location>
        <begin position="346"/>
        <end position="414"/>
    </location>
</feature>
<evidence type="ECO:0000259" key="10">
    <source>
        <dbReference type="PROSITE" id="PS50071"/>
    </source>
</evidence>
<feature type="compositionally biased region" description="Polar residues" evidence="9">
    <location>
        <begin position="475"/>
        <end position="505"/>
    </location>
</feature>
<evidence type="ECO:0000259" key="12">
    <source>
        <dbReference type="PROSITE" id="PS51937"/>
    </source>
</evidence>
<dbReference type="InterPro" id="IPR006899">
    <property type="entry name" value="HNF-1_N"/>
</dbReference>
<keyword evidence="4 7" id="KW-0371">Homeobox</keyword>
<evidence type="ECO:0000259" key="11">
    <source>
        <dbReference type="PROSITE" id="PS51936"/>
    </source>
</evidence>
<dbReference type="PANTHER" id="PTHR14618:SF0">
    <property type="entry name" value="HOMEOBOX-CONTAINING PROTEIN 1"/>
    <property type="match status" value="1"/>
</dbReference>
<name>Q5EVE8_OIKDI</name>
<dbReference type="AlphaFoldDB" id="Q5EVE8"/>
<evidence type="ECO:0000256" key="5">
    <source>
        <dbReference type="ARBA" id="ARBA00023163"/>
    </source>
</evidence>
<evidence type="ECO:0000256" key="7">
    <source>
        <dbReference type="PROSITE-ProRule" id="PRU00108"/>
    </source>
</evidence>
<feature type="domain" description="HNF-p1" evidence="12">
    <location>
        <begin position="50"/>
        <end position="81"/>
    </location>
</feature>
<keyword evidence="6 7" id="KW-0539">Nucleus</keyword>
<dbReference type="InterPro" id="IPR044869">
    <property type="entry name" value="HNF-1_POU"/>
</dbReference>
<dbReference type="Pfam" id="PF00046">
    <property type="entry name" value="Homeodomain"/>
    <property type="match status" value="1"/>
</dbReference>
<keyword evidence="3 7" id="KW-0238">DNA-binding</keyword>
<dbReference type="InterPro" id="IPR040363">
    <property type="entry name" value="HMBOX1"/>
</dbReference>
<protein>
    <submittedName>
        <fullName evidence="13">FLJ21616-related</fullName>
    </submittedName>
</protein>
<sequence length="552" mass="62641">MVQNYLDNNLKENSEQGLFVDTGYRTNFTLALYMGQNGSWSNARLKIHMRDLRFTVEQIWLLQRLRVSGLNREQIVAGLEDLDRLDGTCLFNANSDIAKSAENSDSEKTSAGNAANQIGGAGIPNFNQSQSVLQKNLSQAAAAILSTQSKLPQTPFPNIWSNQRPTHLNPYAALCNNFSSGISTNGEDQKPDVFARKNEEPDDLADEIEQIHRAVEYCERRNQHEVKEEIRIFTQRHHISQTAISKATHQAISQSYISQWLTSNITMGDAKRRIIYEWFVRQKRRLEGAYPSATTMPAKPHKLASFASVPLDQPFAITKRSHFKCDFWKTCKCWKNFSFSFYKPKTPGQRIMWPIRCLQYLDNVYSRNPYPGSLERSKIVEGCNSILDDRALEITEAHVANWFRNRRKMKKNIDAGNEKGSESYEHLVEMSMDGSENGAETDLEISVEDITENSVKIKSEQSPRSSPSNSLIEAHSSQPPVNQIQSRFNSTMAAQEPRNNNQLPPTLNGPHFHTPTSRAAEQSSIIQQLMYQHQPPNRMNAAHRGETMSLMG</sequence>
<dbReference type="PANTHER" id="PTHR14618">
    <property type="entry name" value="HOMEODOX-CONTAINING PROTEIN 1 HMBOX1"/>
    <property type="match status" value="1"/>
</dbReference>
<dbReference type="GO" id="GO:0003691">
    <property type="term" value="F:double-stranded telomeric DNA binding"/>
    <property type="evidence" value="ECO:0007669"/>
    <property type="project" value="InterPro"/>
</dbReference>
<accession>Q5EVE8</accession>
<dbReference type="Gene3D" id="1.10.10.60">
    <property type="entry name" value="Homeodomain-like"/>
    <property type="match status" value="1"/>
</dbReference>
<dbReference type="PROSITE" id="PS51937">
    <property type="entry name" value="HNF_P1"/>
    <property type="match status" value="1"/>
</dbReference>
<dbReference type="SMART" id="SM00389">
    <property type="entry name" value="HOX"/>
    <property type="match status" value="1"/>
</dbReference>
<reference evidence="13" key="1">
    <citation type="journal article" date="2005" name="Curr. Biol.">
        <title>Remodelling of the homeobox gene complement in the tunicate Oikopleura dioica.</title>
        <authorList>
            <person name="Edvardsen R.B."/>
            <person name="Seo H.C."/>
            <person name="Jensen M.F."/>
            <person name="Mialon A."/>
            <person name="Mikhaleva J."/>
            <person name="Bjordal M."/>
            <person name="Cartry J."/>
            <person name="Reinhardt R."/>
            <person name="Weissenbach J."/>
            <person name="Wincker P."/>
            <person name="Chourrout D."/>
        </authorList>
    </citation>
    <scope>NUCLEOTIDE SEQUENCE</scope>
</reference>
<proteinExistence type="predicted"/>
<comment type="subcellular location">
    <subcellularLocation>
        <location evidence="1 7 8">Nucleus</location>
    </subcellularLocation>
</comment>
<keyword evidence="5" id="KW-0804">Transcription</keyword>
<dbReference type="InterPro" id="IPR001356">
    <property type="entry name" value="HD"/>
</dbReference>
<dbReference type="Pfam" id="PF04814">
    <property type="entry name" value="HNF-1_N"/>
    <property type="match status" value="1"/>
</dbReference>
<evidence type="ECO:0000256" key="6">
    <source>
        <dbReference type="ARBA" id="ARBA00023242"/>
    </source>
</evidence>
<evidence type="ECO:0000256" key="3">
    <source>
        <dbReference type="ARBA" id="ARBA00023125"/>
    </source>
</evidence>
<dbReference type="GO" id="GO:0045893">
    <property type="term" value="P:positive regulation of DNA-templated transcription"/>
    <property type="evidence" value="ECO:0007669"/>
    <property type="project" value="InterPro"/>
</dbReference>
<dbReference type="PROSITE" id="PS50071">
    <property type="entry name" value="HOMEOBOX_2"/>
    <property type="match status" value="1"/>
</dbReference>
<keyword evidence="2" id="KW-0805">Transcription regulation</keyword>
<dbReference type="InterPro" id="IPR010982">
    <property type="entry name" value="Lambda_DNA-bd_dom_sf"/>
</dbReference>
<dbReference type="PROSITE" id="PS51936">
    <property type="entry name" value="POU_4"/>
    <property type="match status" value="1"/>
</dbReference>
<dbReference type="SUPFAM" id="SSF46689">
    <property type="entry name" value="Homeodomain-like"/>
    <property type="match status" value="1"/>
</dbReference>
<evidence type="ECO:0000256" key="2">
    <source>
        <dbReference type="ARBA" id="ARBA00023015"/>
    </source>
</evidence>
<evidence type="ECO:0000256" key="4">
    <source>
        <dbReference type="ARBA" id="ARBA00023155"/>
    </source>
</evidence>
<evidence type="ECO:0000256" key="9">
    <source>
        <dbReference type="SAM" id="MobiDB-lite"/>
    </source>
</evidence>
<dbReference type="GO" id="GO:0005634">
    <property type="term" value="C:nucleus"/>
    <property type="evidence" value="ECO:0007669"/>
    <property type="project" value="UniProtKB-SubCell"/>
</dbReference>
<evidence type="ECO:0000313" key="13">
    <source>
        <dbReference type="EMBL" id="AAW30428.1"/>
    </source>
</evidence>
<dbReference type="CDD" id="cd00086">
    <property type="entry name" value="homeodomain"/>
    <property type="match status" value="1"/>
</dbReference>
<dbReference type="EMBL" id="AY705726">
    <property type="protein sequence ID" value="AAW30428.1"/>
    <property type="molecule type" value="Genomic_DNA"/>
</dbReference>
<feature type="region of interest" description="Disordered" evidence="9">
    <location>
        <begin position="454"/>
        <end position="519"/>
    </location>
</feature>
<evidence type="ECO:0000256" key="1">
    <source>
        <dbReference type="ARBA" id="ARBA00004123"/>
    </source>
</evidence>
<evidence type="ECO:0000256" key="8">
    <source>
        <dbReference type="RuleBase" id="RU000682"/>
    </source>
</evidence>
<dbReference type="InterPro" id="IPR009057">
    <property type="entry name" value="Homeodomain-like_sf"/>
</dbReference>
<dbReference type="InterPro" id="IPR044866">
    <property type="entry name" value="HNF_P1"/>
</dbReference>
<feature type="domain" description="POU-specific atypical" evidence="11">
    <location>
        <begin position="198"/>
        <end position="295"/>
    </location>
</feature>
<organism evidence="13">
    <name type="scientific">Oikopleura dioica</name>
    <name type="common">Tunicate</name>
    <dbReference type="NCBI Taxonomy" id="34765"/>
    <lineage>
        <taxon>Eukaryota</taxon>
        <taxon>Metazoa</taxon>
        <taxon>Chordata</taxon>
        <taxon>Tunicata</taxon>
        <taxon>Appendicularia</taxon>
        <taxon>Copelata</taxon>
        <taxon>Oikopleuridae</taxon>
        <taxon>Oikopleura</taxon>
    </lineage>
</organism>